<dbReference type="Proteomes" id="UP000001744">
    <property type="component" value="Unassembled WGS sequence"/>
</dbReference>
<dbReference type="SMART" id="SM00165">
    <property type="entry name" value="UBA"/>
    <property type="match status" value="1"/>
</dbReference>
<evidence type="ECO:0000313" key="4">
    <source>
        <dbReference type="JaponicusDB" id="SJAG_01342"/>
    </source>
</evidence>
<dbReference type="PANTHER" id="PTHR39597:SF1">
    <property type="entry name" value="UBA DOMAIN-CONTAINING PROTEIN RUP1"/>
    <property type="match status" value="1"/>
</dbReference>
<dbReference type="InterPro" id="IPR015940">
    <property type="entry name" value="UBA"/>
</dbReference>
<dbReference type="SUPFAM" id="SSF46934">
    <property type="entry name" value="UBA-like"/>
    <property type="match status" value="1"/>
</dbReference>
<dbReference type="RefSeq" id="XP_002172591.1">
    <property type="nucleotide sequence ID" value="XM_002172555.2"/>
</dbReference>
<dbReference type="InterPro" id="IPR009060">
    <property type="entry name" value="UBA-like_sf"/>
</dbReference>
<evidence type="ECO:0000313" key="5">
    <source>
        <dbReference type="Proteomes" id="UP000001744"/>
    </source>
</evidence>
<accession>B6K0E8</accession>
<dbReference type="EMBL" id="KE651168">
    <property type="protein sequence ID" value="EEB06298.1"/>
    <property type="molecule type" value="Genomic_DNA"/>
</dbReference>
<dbReference type="OrthoDB" id="2420415at2759"/>
<feature type="domain" description="UBA" evidence="2">
    <location>
        <begin position="5"/>
        <end position="46"/>
    </location>
</feature>
<dbReference type="GeneID" id="7052424"/>
<evidence type="ECO:0000259" key="2">
    <source>
        <dbReference type="PROSITE" id="PS50030"/>
    </source>
</evidence>
<dbReference type="PROSITE" id="PS50030">
    <property type="entry name" value="UBA"/>
    <property type="match status" value="1"/>
</dbReference>
<feature type="region of interest" description="Disordered" evidence="1">
    <location>
        <begin position="573"/>
        <end position="592"/>
    </location>
</feature>
<evidence type="ECO:0000256" key="1">
    <source>
        <dbReference type="SAM" id="MobiDB-lite"/>
    </source>
</evidence>
<dbReference type="OMA" id="EDNEYFD"/>
<keyword evidence="5" id="KW-1185">Reference proteome</keyword>
<dbReference type="PANTHER" id="PTHR39597">
    <property type="entry name" value="UBA DOMAIN-CONTAINING PROTEIN RUP1"/>
    <property type="match status" value="1"/>
</dbReference>
<dbReference type="HOGENOM" id="CLU_441570_0_0_1"/>
<evidence type="ECO:0000313" key="3">
    <source>
        <dbReference type="EMBL" id="EEB06298.1"/>
    </source>
</evidence>
<dbReference type="JaponicusDB" id="SJAG_01342">
    <property type="gene designation" value="ucp6"/>
</dbReference>
<dbReference type="InterPro" id="IPR055335">
    <property type="entry name" value="Ucp6/RUP1"/>
</dbReference>
<dbReference type="VEuPathDB" id="FungiDB:SJAG_01342"/>
<name>B6K0E8_SCHJY</name>
<protein>
    <submittedName>
        <fullName evidence="3">UBA domain-containing protein Ucp6</fullName>
    </submittedName>
</protein>
<sequence>MSSDEMDSSVHLETLKSMGMSDEDARESLRRCQNDVANAADYFFSGRLKQDRMESPSEMSQSCSSLPSYQDSFFNPEPSLRKRLPNDCGCIIKPSVIFPILAPFLLVLHKIPQAVQAFYSEAANTLHQQSKDNLPPNGWWCGEKDCLPAKLNPQAALQLQLCRTMAFLSLSNRLYLDNTNVTSAYYKVASAFGDNLLGLSEYECLSRFFSYFSSSPSPLFSRTFLTSYVSTNHQHWGNHAVLQLDAPSYLAPPLSVEDCLQARLFQIDKSVDDWLWMENVADVCSILFTGNNTENSAPVRLNPLLQLGKFIKSNRDQVLQKMKHERVYRDALSRWETSYNKMLGRNISEKDMPTLLDDALLLLKKRNPSLADHVELLKQSVNIRLRSTLAKTEATQQKLSVLYNDVAGDCERHLQAVLLEPSLLFLRVPQNNLMQMNTETNPGEDQQPSTGVHTAPPSDWYQVSFVSNGSLLENDNICDVQRVNFDSVSLTFETHPSFHSRILVYVSLEALCSADPTVPETLRTFIDNDSRLFERELEEQESNSMMAQSKIFEQMQIPVPAENIVQEPSLIDCEPPVASSSQQPKEPTSLKD</sequence>
<dbReference type="Gene3D" id="1.10.8.10">
    <property type="entry name" value="DNA helicase RuvA subunit, C-terminal domain"/>
    <property type="match status" value="1"/>
</dbReference>
<dbReference type="STRING" id="402676.B6K0E8"/>
<dbReference type="Pfam" id="PF00627">
    <property type="entry name" value="UBA"/>
    <property type="match status" value="1"/>
</dbReference>
<organism evidence="3 5">
    <name type="scientific">Schizosaccharomyces japonicus (strain yFS275 / FY16936)</name>
    <name type="common">Fission yeast</name>
    <dbReference type="NCBI Taxonomy" id="402676"/>
    <lineage>
        <taxon>Eukaryota</taxon>
        <taxon>Fungi</taxon>
        <taxon>Dikarya</taxon>
        <taxon>Ascomycota</taxon>
        <taxon>Taphrinomycotina</taxon>
        <taxon>Schizosaccharomycetes</taxon>
        <taxon>Schizosaccharomycetales</taxon>
        <taxon>Schizosaccharomycetaceae</taxon>
        <taxon>Schizosaccharomyces</taxon>
    </lineage>
</organism>
<proteinExistence type="predicted"/>
<gene>
    <name evidence="4" type="primary">ucp6</name>
    <name evidence="3" type="ORF">SJAG_01342</name>
</gene>
<dbReference type="AlphaFoldDB" id="B6K0E8"/>
<dbReference type="CDD" id="cd14330">
    <property type="entry name" value="UBA_atDRM2_like"/>
    <property type="match status" value="1"/>
</dbReference>
<reference evidence="3 5" key="1">
    <citation type="journal article" date="2011" name="Science">
        <title>Comparative functional genomics of the fission yeasts.</title>
        <authorList>
            <person name="Rhind N."/>
            <person name="Chen Z."/>
            <person name="Yassour M."/>
            <person name="Thompson D.A."/>
            <person name="Haas B.J."/>
            <person name="Habib N."/>
            <person name="Wapinski I."/>
            <person name="Roy S."/>
            <person name="Lin M.F."/>
            <person name="Heiman D.I."/>
            <person name="Young S.K."/>
            <person name="Furuya K."/>
            <person name="Guo Y."/>
            <person name="Pidoux A."/>
            <person name="Chen H.M."/>
            <person name="Robbertse B."/>
            <person name="Goldberg J.M."/>
            <person name="Aoki K."/>
            <person name="Bayne E.H."/>
            <person name="Berlin A.M."/>
            <person name="Desjardins C.A."/>
            <person name="Dobbs E."/>
            <person name="Dukaj L."/>
            <person name="Fan L."/>
            <person name="FitzGerald M.G."/>
            <person name="French C."/>
            <person name="Gujja S."/>
            <person name="Hansen K."/>
            <person name="Keifenheim D."/>
            <person name="Levin J.Z."/>
            <person name="Mosher R.A."/>
            <person name="Mueller C.A."/>
            <person name="Pfiffner J."/>
            <person name="Priest M."/>
            <person name="Russ C."/>
            <person name="Smialowska A."/>
            <person name="Swoboda P."/>
            <person name="Sykes S.M."/>
            <person name="Vaughn M."/>
            <person name="Vengrova S."/>
            <person name="Yoder R."/>
            <person name="Zeng Q."/>
            <person name="Allshire R."/>
            <person name="Baulcombe D."/>
            <person name="Birren B.W."/>
            <person name="Brown W."/>
            <person name="Ekwall K."/>
            <person name="Kellis M."/>
            <person name="Leatherwood J."/>
            <person name="Levin H."/>
            <person name="Margalit H."/>
            <person name="Martienssen R."/>
            <person name="Nieduszynski C.A."/>
            <person name="Spatafora J.W."/>
            <person name="Friedman N."/>
            <person name="Dalgaard J.Z."/>
            <person name="Baumann P."/>
            <person name="Niki H."/>
            <person name="Regev A."/>
            <person name="Nusbaum C."/>
        </authorList>
    </citation>
    <scope>NUCLEOTIDE SEQUENCE [LARGE SCALE GENOMIC DNA]</scope>
    <source>
        <strain evidence="5">yFS275 / FY16936</strain>
    </source>
</reference>